<reference evidence="2" key="1">
    <citation type="submission" date="2016-04" db="EMBL/GenBank/DDBJ databases">
        <authorList>
            <person name="Tabuchi Yagui T.R."/>
        </authorList>
    </citation>
    <scope>NUCLEOTIDE SEQUENCE [LARGE SCALE GENOMIC DNA]</scope>
    <source>
        <strain evidence="2">NIES-26</strain>
    </source>
</reference>
<feature type="transmembrane region" description="Helical" evidence="1">
    <location>
        <begin position="20"/>
        <end position="43"/>
    </location>
</feature>
<comment type="caution">
    <text evidence="2">The sequence shown here is derived from an EMBL/GenBank/DDBJ whole genome shotgun (WGS) entry which is preliminary data.</text>
</comment>
<name>A0A367S4Q8_9NOSO</name>
<organism evidence="2 3">
    <name type="scientific">Nostoc minutum NIES-26</name>
    <dbReference type="NCBI Taxonomy" id="1844469"/>
    <lineage>
        <taxon>Bacteria</taxon>
        <taxon>Bacillati</taxon>
        <taxon>Cyanobacteriota</taxon>
        <taxon>Cyanophyceae</taxon>
        <taxon>Nostocales</taxon>
        <taxon>Nostocaceae</taxon>
        <taxon>Nostoc</taxon>
    </lineage>
</organism>
<keyword evidence="1" id="KW-1133">Transmembrane helix</keyword>
<keyword evidence="3" id="KW-1185">Reference proteome</keyword>
<dbReference type="Proteomes" id="UP000252107">
    <property type="component" value="Unassembled WGS sequence"/>
</dbReference>
<proteinExistence type="predicted"/>
<dbReference type="AlphaFoldDB" id="A0A367S4Q8"/>
<sequence length="78" mass="9560">MFLVKTRQMAEGRWQKERGFEVTLLSVTYFGLFAPFYLIWLLFRFVNNINRIYQQLISLHQRQLPRQVKSDRRQILPD</sequence>
<evidence type="ECO:0000256" key="1">
    <source>
        <dbReference type="SAM" id="Phobius"/>
    </source>
</evidence>
<dbReference type="EMBL" id="LXQD01000012">
    <property type="protein sequence ID" value="RCJ42242.1"/>
    <property type="molecule type" value="Genomic_DNA"/>
</dbReference>
<keyword evidence="1" id="KW-0812">Transmembrane</keyword>
<accession>A0A367S4Q8</accession>
<keyword evidence="1" id="KW-0472">Membrane</keyword>
<evidence type="ECO:0000313" key="2">
    <source>
        <dbReference type="EMBL" id="RCJ42242.1"/>
    </source>
</evidence>
<evidence type="ECO:0000313" key="3">
    <source>
        <dbReference type="Proteomes" id="UP000252107"/>
    </source>
</evidence>
<gene>
    <name evidence="2" type="ORF">A6770_08515</name>
</gene>
<protein>
    <submittedName>
        <fullName evidence="2">Uncharacterized protein</fullName>
    </submittedName>
</protein>